<gene>
    <name evidence="2" type="ORF">C4900_01145</name>
</gene>
<dbReference type="Pfam" id="PF01976">
    <property type="entry name" value="DUF116"/>
    <property type="match status" value="1"/>
</dbReference>
<keyword evidence="3" id="KW-1185">Reference proteome</keyword>
<accession>A0A368HGA7</accession>
<dbReference type="PANTHER" id="PTHR43679:SF2">
    <property type="entry name" value="OCTANOYL-[GCVH]:PROTEIN N-OCTANOYLTRANSFERASE"/>
    <property type="match status" value="1"/>
</dbReference>
<feature type="domain" description="BPL/LPL catalytic" evidence="1">
    <location>
        <begin position="28"/>
        <end position="217"/>
    </location>
</feature>
<comment type="caution">
    <text evidence="2">The sequence shown here is derived from an EMBL/GenBank/DDBJ whole genome shotgun (WGS) entry which is preliminary data.</text>
</comment>
<reference evidence="2 3" key="1">
    <citation type="submission" date="2018-02" db="EMBL/GenBank/DDBJ databases">
        <title>Insights into the biology of acidophilic members of the Acidiferrobacteraceae family derived from comparative genomic analyses.</title>
        <authorList>
            <person name="Issotta F."/>
            <person name="Thyssen C."/>
            <person name="Mena C."/>
            <person name="Moya A."/>
            <person name="Bellenberg S."/>
            <person name="Sproer C."/>
            <person name="Covarrubias P.C."/>
            <person name="Sand W."/>
            <person name="Quatrini R."/>
            <person name="Vera M."/>
        </authorList>
    </citation>
    <scope>NUCLEOTIDE SEQUENCE [LARGE SCALE GENOMIC DNA]</scope>
    <source>
        <strain evidence="3">m-1</strain>
    </source>
</reference>
<evidence type="ECO:0000313" key="3">
    <source>
        <dbReference type="Proteomes" id="UP000253250"/>
    </source>
</evidence>
<organism evidence="2 3">
    <name type="scientific">Acidiferrobacter thiooxydans</name>
    <dbReference type="NCBI Taxonomy" id="163359"/>
    <lineage>
        <taxon>Bacteria</taxon>
        <taxon>Pseudomonadati</taxon>
        <taxon>Pseudomonadota</taxon>
        <taxon>Gammaproteobacteria</taxon>
        <taxon>Acidiferrobacterales</taxon>
        <taxon>Acidiferrobacteraceae</taxon>
        <taxon>Acidiferrobacter</taxon>
    </lineage>
</organism>
<sequence length="521" mass="56607">MKLFWHDVRHLAPPQFPDYERAQLTRAARGEAVLGFVRLARCALVGAFEDPRRALRLSYIGDRFPVVRRLTGGVSLSLDRDTLIAVLALPAGPYATMAPVTLMSALAAPFLAAIRGYGIDAVFTAPNDIIVAGRELACVFARRDADVVLFEVVMPLALDVEELLKTLRLPLEKLSEQGLLAARQRFAPLRTLVPDLRSGPLSARIAVETAQVLGRTRQCEPPPPLVETPCAAPDDRPPADVQAFLKTPGGVLYLDAWLDPGAIIREARFSGSVVCLDGHLLARLQASLAATDITRAESTLATALGETPPDIVGVEAADIVYLGHLCAARFHIGRHLGLAAATQISTFSPDRTATIEAVLGSIDAVLLPYCAKPAWCKWRHRDGCPECGQCAVGEAYGLARERNLTVITITRYEHLRAVLSDLRDRGARAFLGVCCTDFFLKRDYAFIEAGVPAVFLDIGGDTCYTLRQEEAAYAGRFEAEAFVDARLLGRLLDWRDRLAVTPVATAATRAQDKPPEPSRGR</sequence>
<dbReference type="PROSITE" id="PS51733">
    <property type="entry name" value="BPL_LPL_CATALYTIC"/>
    <property type="match status" value="1"/>
</dbReference>
<dbReference type="RefSeq" id="WP_114282151.1">
    <property type="nucleotide sequence ID" value="NZ_PSYR01000001.1"/>
</dbReference>
<dbReference type="EMBL" id="PSYR01000001">
    <property type="protein sequence ID" value="RCN58433.1"/>
    <property type="molecule type" value="Genomic_DNA"/>
</dbReference>
<dbReference type="Proteomes" id="UP000253250">
    <property type="component" value="Unassembled WGS sequence"/>
</dbReference>
<dbReference type="PANTHER" id="PTHR43679">
    <property type="entry name" value="OCTANOYLTRANSFERASE LIPM-RELATED"/>
    <property type="match status" value="1"/>
</dbReference>
<dbReference type="Pfam" id="PF21948">
    <property type="entry name" value="LplA-B_cat"/>
    <property type="match status" value="1"/>
</dbReference>
<dbReference type="InterPro" id="IPR004143">
    <property type="entry name" value="BPL_LPL_catalytic"/>
</dbReference>
<dbReference type="InterPro" id="IPR050664">
    <property type="entry name" value="Octanoyltrans_LipM/LipL"/>
</dbReference>
<evidence type="ECO:0000313" key="2">
    <source>
        <dbReference type="EMBL" id="RCN58433.1"/>
    </source>
</evidence>
<dbReference type="AlphaFoldDB" id="A0A368HGA7"/>
<evidence type="ECO:0000259" key="1">
    <source>
        <dbReference type="PROSITE" id="PS51733"/>
    </source>
</evidence>
<dbReference type="OrthoDB" id="9787898at2"/>
<proteinExistence type="predicted"/>
<dbReference type="InterPro" id="IPR045864">
    <property type="entry name" value="aa-tRNA-synth_II/BPL/LPL"/>
</dbReference>
<dbReference type="SUPFAM" id="SSF55681">
    <property type="entry name" value="Class II aaRS and biotin synthetases"/>
    <property type="match status" value="1"/>
</dbReference>
<protein>
    <recommendedName>
        <fullName evidence="1">BPL/LPL catalytic domain-containing protein</fullName>
    </recommendedName>
</protein>
<name>A0A368HGA7_9GAMM</name>
<dbReference type="Gene3D" id="3.30.930.10">
    <property type="entry name" value="Bira Bifunctional Protein, Domain 2"/>
    <property type="match status" value="1"/>
</dbReference>
<dbReference type="InterPro" id="IPR002829">
    <property type="entry name" value="DUF116"/>
</dbReference>